<evidence type="ECO:0000313" key="3">
    <source>
        <dbReference type="EMBL" id="PIS39366.1"/>
    </source>
</evidence>
<dbReference type="InterPro" id="IPR034733">
    <property type="entry name" value="AcCoA_carboxyl_beta"/>
</dbReference>
<dbReference type="PRINTS" id="PR01070">
    <property type="entry name" value="ACCCTRFRASEB"/>
</dbReference>
<dbReference type="Pfam" id="PF01039">
    <property type="entry name" value="Carboxyl_trans"/>
    <property type="match status" value="1"/>
</dbReference>
<dbReference type="InterPro" id="IPR000438">
    <property type="entry name" value="Acetyl_CoA_COase_Trfase_b_su"/>
</dbReference>
<evidence type="ECO:0000259" key="2">
    <source>
        <dbReference type="PROSITE" id="PS50989"/>
    </source>
</evidence>
<comment type="caution">
    <text evidence="3">The sequence shown here is derived from an EMBL/GenBank/DDBJ whole genome shotgun (WGS) entry which is preliminary data.</text>
</comment>
<feature type="domain" description="CoA carboxyltransferase C-terminal" evidence="2">
    <location>
        <begin position="264"/>
        <end position="506"/>
    </location>
</feature>
<dbReference type="GO" id="GO:0009317">
    <property type="term" value="C:acetyl-CoA carboxylase complex"/>
    <property type="evidence" value="ECO:0007669"/>
    <property type="project" value="InterPro"/>
</dbReference>
<proteinExistence type="predicted"/>
<dbReference type="Proteomes" id="UP000230088">
    <property type="component" value="Unassembled WGS sequence"/>
</dbReference>
<dbReference type="InterPro" id="IPR011763">
    <property type="entry name" value="COA_CT_C"/>
</dbReference>
<sequence>MAFEKEIEKLNKKLKELSSPEMVEKQHQKGKLTARERLNLLLDAGSFVELDPFIESRFDILGMEKKKFPGDAVIAGFGKINGRQIYIYSQDFLKIGGTLGEMHGKKIIKIYRLAQKTGCPLIGLIDSGGARIQEGLSSLDSYAAIFREMVKSSGVIPQISVILGPSAGGASYAPGLSDFIFMVEGISQMYITGPEIIKSVTGEKISFEDLGGASVHATKSGCAHFIFSNERDCFLGVKKLLSYLPQNNLEDPLRQKNVISEFFREEENYHLLELVPEDEKKGYEMKEVIGEIFDKNSFFEVQSGFAQNSIVGFARLSGYVAGLVANQTRSLAGTLDIDSSDKVARFVRFCDAFNIPIINIVDTPGYLPGKDQEQRGIIRHGAKVLYAFANATVPKISLIIRKAFGGAYIALCSKELGYDKVIAWPTAQMAVMGPEQAVKIIYRKELAESKEPKKLEEEKIQDLREIFLNPYQAAKLGQIDLIIHPKDTRAVLIKCLESLLNKRESKIARKHGNMPL</sequence>
<dbReference type="EMBL" id="PEYD01000045">
    <property type="protein sequence ID" value="PIS39366.1"/>
    <property type="molecule type" value="Genomic_DNA"/>
</dbReference>
<dbReference type="PANTHER" id="PTHR43842:SF2">
    <property type="entry name" value="PROPIONYL-COA CARBOXYLASE BETA CHAIN, MITOCHONDRIAL"/>
    <property type="match status" value="1"/>
</dbReference>
<reference evidence="4" key="1">
    <citation type="submission" date="2017-09" db="EMBL/GenBank/DDBJ databases">
        <title>Depth-based differentiation of microbial function through sediment-hosted aquifers and enrichment of novel symbionts in the deep terrestrial subsurface.</title>
        <authorList>
            <person name="Probst A.J."/>
            <person name="Ladd B."/>
            <person name="Jarett J.K."/>
            <person name="Geller-Mcgrath D.E."/>
            <person name="Sieber C.M.K."/>
            <person name="Emerson J.B."/>
            <person name="Anantharaman K."/>
            <person name="Thomas B.C."/>
            <person name="Malmstrom R."/>
            <person name="Stieglmeier M."/>
            <person name="Klingl A."/>
            <person name="Woyke T."/>
            <person name="Ryan C.M."/>
            <person name="Banfield J.F."/>
        </authorList>
    </citation>
    <scope>NUCLEOTIDE SEQUENCE [LARGE SCALE GENOMIC DNA]</scope>
</reference>
<dbReference type="PANTHER" id="PTHR43842">
    <property type="entry name" value="PROPIONYL-COA CARBOXYLASE BETA CHAIN"/>
    <property type="match status" value="1"/>
</dbReference>
<keyword evidence="3" id="KW-0808">Transferase</keyword>
<dbReference type="PROSITE" id="PS50980">
    <property type="entry name" value="COA_CT_NTER"/>
    <property type="match status" value="1"/>
</dbReference>
<gene>
    <name evidence="3" type="ORF">COT33_02395</name>
</gene>
<dbReference type="GO" id="GO:0016740">
    <property type="term" value="F:transferase activity"/>
    <property type="evidence" value="ECO:0007669"/>
    <property type="project" value="UniProtKB-KW"/>
</dbReference>
<dbReference type="SUPFAM" id="SSF52096">
    <property type="entry name" value="ClpP/crotonase"/>
    <property type="match status" value="2"/>
</dbReference>
<name>A0A2H0YLS5_9BACT</name>
<dbReference type="GO" id="GO:0003989">
    <property type="term" value="F:acetyl-CoA carboxylase activity"/>
    <property type="evidence" value="ECO:0007669"/>
    <property type="project" value="InterPro"/>
</dbReference>
<evidence type="ECO:0000259" key="1">
    <source>
        <dbReference type="PROSITE" id="PS50980"/>
    </source>
</evidence>
<dbReference type="GO" id="GO:0004658">
    <property type="term" value="F:propionyl-CoA carboxylase activity"/>
    <property type="evidence" value="ECO:0007669"/>
    <property type="project" value="TreeGrafter"/>
</dbReference>
<dbReference type="Gene3D" id="3.90.226.10">
    <property type="entry name" value="2-enoyl-CoA Hydratase, Chain A, domain 1"/>
    <property type="match status" value="2"/>
</dbReference>
<dbReference type="GO" id="GO:0006633">
    <property type="term" value="P:fatty acid biosynthetic process"/>
    <property type="evidence" value="ECO:0007669"/>
    <property type="project" value="InterPro"/>
</dbReference>
<organism evidence="3 4">
    <name type="scientific">Candidatus Nealsonbacteria bacterium CG08_land_8_20_14_0_20_38_20</name>
    <dbReference type="NCBI Taxonomy" id="1974705"/>
    <lineage>
        <taxon>Bacteria</taxon>
        <taxon>Candidatus Nealsoniibacteriota</taxon>
    </lineage>
</organism>
<protein>
    <submittedName>
        <fullName evidence="3">Methylmalonyl-CoA carboxyltransferase</fullName>
    </submittedName>
</protein>
<evidence type="ECO:0000313" key="4">
    <source>
        <dbReference type="Proteomes" id="UP000230088"/>
    </source>
</evidence>
<dbReference type="AlphaFoldDB" id="A0A2H0YLS5"/>
<dbReference type="PROSITE" id="PS50989">
    <property type="entry name" value="COA_CT_CTER"/>
    <property type="match status" value="1"/>
</dbReference>
<accession>A0A2H0YLS5</accession>
<dbReference type="InterPro" id="IPR051047">
    <property type="entry name" value="AccD/PCCB"/>
</dbReference>
<dbReference type="InterPro" id="IPR029045">
    <property type="entry name" value="ClpP/crotonase-like_dom_sf"/>
</dbReference>
<dbReference type="InterPro" id="IPR011762">
    <property type="entry name" value="COA_CT_N"/>
</dbReference>
<feature type="domain" description="CoA carboxyltransferase N-terminal" evidence="1">
    <location>
        <begin position="1"/>
        <end position="256"/>
    </location>
</feature>